<reference evidence="8 9" key="1">
    <citation type="submission" date="2016-11" db="EMBL/GenBank/DDBJ databases">
        <title>Trade-off between light-utilization and light-protection in marine flavobacteria.</title>
        <authorList>
            <person name="Kumagai Y."/>
        </authorList>
    </citation>
    <scope>NUCLEOTIDE SEQUENCE [LARGE SCALE GENOMIC DNA]</scope>
    <source>
        <strain evidence="8 9">ATCC 700397</strain>
    </source>
</reference>
<evidence type="ECO:0000313" key="9">
    <source>
        <dbReference type="Proteomes" id="UP000239522"/>
    </source>
</evidence>
<dbReference type="PANTHER" id="PTHR45953:SF1">
    <property type="entry name" value="IDURONATE 2-SULFATASE"/>
    <property type="match status" value="1"/>
</dbReference>
<keyword evidence="6" id="KW-0106">Calcium</keyword>
<evidence type="ECO:0000256" key="6">
    <source>
        <dbReference type="ARBA" id="ARBA00022837"/>
    </source>
</evidence>
<dbReference type="AlphaFoldDB" id="A0A2S7L1B1"/>
<dbReference type="InterPro" id="IPR000917">
    <property type="entry name" value="Sulfatase_N"/>
</dbReference>
<dbReference type="GO" id="GO:0005737">
    <property type="term" value="C:cytoplasm"/>
    <property type="evidence" value="ECO:0007669"/>
    <property type="project" value="TreeGrafter"/>
</dbReference>
<dbReference type="InterPro" id="IPR017850">
    <property type="entry name" value="Alkaline_phosphatase_core_sf"/>
</dbReference>
<evidence type="ECO:0000313" key="8">
    <source>
        <dbReference type="EMBL" id="PQB08680.1"/>
    </source>
</evidence>
<sequence length="505" mass="57526">MLFLGCSSSSKTKNPFKADAQSTEKPNIIIFAVDDMNDFINPLGYNQAITPNMDRLAAAGVTFTNAHAPASYCAPSRTAIWTGLQSTSTGCYTTEVYFYDFPNLVPMHESFQQAGYKTYGAGKLFHHRAGYIDLDGWNEYYARNEEIRNIGFETGYHGDDLPRPTPYPYSPYYTKTNKEMTGGKFLEFGPITEKDVPNMMGVKRTKWICDLLAKKHETPFFLGLGLYTPHFPNYAPQKYFDMYDLDKIQVPELFKDDLNDIPEPMKSKMTNRSKIQKTLDEIGATKEAVRGYLAAVSYADGLLGEVLDALEKSAYNDNTIVVFWSDQGYHLGEKGNWGKHTLWSETSRVPFIIAGNNLPKGKRVDTTVGLIDIYPTLSELCNLPKQHNMDGESIVPLLTGKVEKDRDLFIPYHERGSYSVINSNYRYIYYKEGGEEFYNRKEDYGEHYNLINDEKNRVIINEMKKAVPKEFRKAATSKNSLKLVFDDGGTYHWESKKGEKPQMTL</sequence>
<comment type="similarity">
    <text evidence="2">Belongs to the sulfatase family.</text>
</comment>
<dbReference type="SUPFAM" id="SSF53649">
    <property type="entry name" value="Alkaline phosphatase-like"/>
    <property type="match status" value="1"/>
</dbReference>
<evidence type="ECO:0000256" key="2">
    <source>
        <dbReference type="ARBA" id="ARBA00008779"/>
    </source>
</evidence>
<feature type="domain" description="Sulfatase N-terminal" evidence="7">
    <location>
        <begin position="26"/>
        <end position="381"/>
    </location>
</feature>
<dbReference type="EMBL" id="MQUA01000013">
    <property type="protein sequence ID" value="PQB08680.1"/>
    <property type="molecule type" value="Genomic_DNA"/>
</dbReference>
<evidence type="ECO:0000256" key="4">
    <source>
        <dbReference type="ARBA" id="ARBA00022729"/>
    </source>
</evidence>
<accession>A0A2S7L1B1</accession>
<name>A0A2S7L1B1_9FLAO</name>
<keyword evidence="5" id="KW-0378">Hydrolase</keyword>
<dbReference type="GO" id="GO:0046872">
    <property type="term" value="F:metal ion binding"/>
    <property type="evidence" value="ECO:0007669"/>
    <property type="project" value="UniProtKB-KW"/>
</dbReference>
<dbReference type="CDD" id="cd16030">
    <property type="entry name" value="iduronate-2-sulfatase"/>
    <property type="match status" value="1"/>
</dbReference>
<proteinExistence type="inferred from homology"/>
<comment type="caution">
    <text evidence="8">The sequence shown here is derived from an EMBL/GenBank/DDBJ whole genome shotgun (WGS) entry which is preliminary data.</text>
</comment>
<comment type="cofactor">
    <cofactor evidence="1">
        <name>Ca(2+)</name>
        <dbReference type="ChEBI" id="CHEBI:29108"/>
    </cofactor>
</comment>
<evidence type="ECO:0000256" key="3">
    <source>
        <dbReference type="ARBA" id="ARBA00022723"/>
    </source>
</evidence>
<dbReference type="Proteomes" id="UP000239522">
    <property type="component" value="Unassembled WGS sequence"/>
</dbReference>
<dbReference type="Gene3D" id="3.40.720.10">
    <property type="entry name" value="Alkaline Phosphatase, subunit A"/>
    <property type="match status" value="1"/>
</dbReference>
<gene>
    <name evidence="8" type="ORF">BST83_11510</name>
</gene>
<protein>
    <recommendedName>
        <fullName evidence="7">Sulfatase N-terminal domain-containing protein</fullName>
    </recommendedName>
</protein>
<keyword evidence="4" id="KW-0732">Signal</keyword>
<dbReference type="GO" id="GO:0004423">
    <property type="term" value="F:iduronate-2-sulfatase activity"/>
    <property type="evidence" value="ECO:0007669"/>
    <property type="project" value="InterPro"/>
</dbReference>
<keyword evidence="3" id="KW-0479">Metal-binding</keyword>
<dbReference type="PANTHER" id="PTHR45953">
    <property type="entry name" value="IDURONATE 2-SULFATASE"/>
    <property type="match status" value="1"/>
</dbReference>
<evidence type="ECO:0000256" key="1">
    <source>
        <dbReference type="ARBA" id="ARBA00001913"/>
    </source>
</evidence>
<dbReference type="Pfam" id="PF00884">
    <property type="entry name" value="Sulfatase"/>
    <property type="match status" value="1"/>
</dbReference>
<evidence type="ECO:0000256" key="5">
    <source>
        <dbReference type="ARBA" id="ARBA00022801"/>
    </source>
</evidence>
<dbReference type="InterPro" id="IPR035874">
    <property type="entry name" value="IDS"/>
</dbReference>
<keyword evidence="9" id="KW-1185">Reference proteome</keyword>
<evidence type="ECO:0000259" key="7">
    <source>
        <dbReference type="Pfam" id="PF00884"/>
    </source>
</evidence>
<organism evidence="8 9">
    <name type="scientific">Polaribacter filamentus</name>
    <dbReference type="NCBI Taxonomy" id="53483"/>
    <lineage>
        <taxon>Bacteria</taxon>
        <taxon>Pseudomonadati</taxon>
        <taxon>Bacteroidota</taxon>
        <taxon>Flavobacteriia</taxon>
        <taxon>Flavobacteriales</taxon>
        <taxon>Flavobacteriaceae</taxon>
    </lineage>
</organism>